<sequence length="123" mass="13801">MAVIVWARAIGRSGPRPWRRRSHQNWMKKAAFRGVAQADRRSAISIDWMAYRMNCDHVWDCLDVGYWPAVMEVVEGSEVSLLAVGSGGQGGRKVVGGAGVVVKWREKWREMNEKGSDEIDLGN</sequence>
<evidence type="ECO:0000313" key="1">
    <source>
        <dbReference type="EMBL" id="CAA2981773.1"/>
    </source>
</evidence>
<keyword evidence="2" id="KW-1185">Reference proteome</keyword>
<dbReference type="Proteomes" id="UP000594638">
    <property type="component" value="Unassembled WGS sequence"/>
</dbReference>
<gene>
    <name evidence="1" type="ORF">OLEA9_A016214</name>
</gene>
<dbReference type="Gramene" id="OE9A016214T1">
    <property type="protein sequence ID" value="OE9A016214C1"/>
    <property type="gene ID" value="OE9A016214"/>
</dbReference>
<dbReference type="EMBL" id="CACTIH010003680">
    <property type="protein sequence ID" value="CAA2981773.1"/>
    <property type="molecule type" value="Genomic_DNA"/>
</dbReference>
<comment type="caution">
    <text evidence="1">The sequence shown here is derived from an EMBL/GenBank/DDBJ whole genome shotgun (WGS) entry which is preliminary data.</text>
</comment>
<proteinExistence type="predicted"/>
<dbReference type="AlphaFoldDB" id="A0A8S0RPE4"/>
<accession>A0A8S0RPE4</accession>
<protein>
    <submittedName>
        <fullName evidence="1">Uncharacterized protein</fullName>
    </submittedName>
</protein>
<evidence type="ECO:0000313" key="2">
    <source>
        <dbReference type="Proteomes" id="UP000594638"/>
    </source>
</evidence>
<reference evidence="1 2" key="1">
    <citation type="submission" date="2019-12" db="EMBL/GenBank/DDBJ databases">
        <authorList>
            <person name="Alioto T."/>
            <person name="Alioto T."/>
            <person name="Gomez Garrido J."/>
        </authorList>
    </citation>
    <scope>NUCLEOTIDE SEQUENCE [LARGE SCALE GENOMIC DNA]</scope>
</reference>
<organism evidence="1 2">
    <name type="scientific">Olea europaea subsp. europaea</name>
    <dbReference type="NCBI Taxonomy" id="158383"/>
    <lineage>
        <taxon>Eukaryota</taxon>
        <taxon>Viridiplantae</taxon>
        <taxon>Streptophyta</taxon>
        <taxon>Embryophyta</taxon>
        <taxon>Tracheophyta</taxon>
        <taxon>Spermatophyta</taxon>
        <taxon>Magnoliopsida</taxon>
        <taxon>eudicotyledons</taxon>
        <taxon>Gunneridae</taxon>
        <taxon>Pentapetalae</taxon>
        <taxon>asterids</taxon>
        <taxon>lamiids</taxon>
        <taxon>Lamiales</taxon>
        <taxon>Oleaceae</taxon>
        <taxon>Oleeae</taxon>
        <taxon>Olea</taxon>
    </lineage>
</organism>
<name>A0A8S0RPE4_OLEEU</name>